<organism evidence="9 10">
    <name type="scientific">Tilletiopsis washingtonensis</name>
    <dbReference type="NCBI Taxonomy" id="58919"/>
    <lineage>
        <taxon>Eukaryota</taxon>
        <taxon>Fungi</taxon>
        <taxon>Dikarya</taxon>
        <taxon>Basidiomycota</taxon>
        <taxon>Ustilaginomycotina</taxon>
        <taxon>Exobasidiomycetes</taxon>
        <taxon>Entylomatales</taxon>
        <taxon>Entylomatales incertae sedis</taxon>
        <taxon>Tilletiopsis</taxon>
    </lineage>
</organism>
<dbReference type="OrthoDB" id="10254945at2759"/>
<dbReference type="FunFam" id="3.30.540.10:FF:000013">
    <property type="entry name" value="Inositol-1-monophosphatase"/>
    <property type="match status" value="1"/>
</dbReference>
<accession>A0A316ZGM9</accession>
<feature type="binding site" evidence="7">
    <location>
        <position position="248"/>
    </location>
    <ligand>
        <name>Mg(2+)</name>
        <dbReference type="ChEBI" id="CHEBI:18420"/>
        <label>1</label>
        <note>catalytic</note>
    </ligand>
</feature>
<evidence type="ECO:0000313" key="10">
    <source>
        <dbReference type="Proteomes" id="UP000245946"/>
    </source>
</evidence>
<dbReference type="Proteomes" id="UP000245946">
    <property type="component" value="Unassembled WGS sequence"/>
</dbReference>
<name>A0A316ZGM9_9BASI</name>
<dbReference type="GO" id="GO:0046872">
    <property type="term" value="F:metal ion binding"/>
    <property type="evidence" value="ECO:0007669"/>
    <property type="project" value="UniProtKB-KW"/>
</dbReference>
<evidence type="ECO:0000256" key="1">
    <source>
        <dbReference type="ARBA" id="ARBA00001033"/>
    </source>
</evidence>
<dbReference type="CDD" id="cd01639">
    <property type="entry name" value="IMPase"/>
    <property type="match status" value="1"/>
</dbReference>
<dbReference type="EC" id="3.1.3.25" evidence="8"/>
<reference evidence="9 10" key="1">
    <citation type="journal article" date="2018" name="Mol. Biol. Evol.">
        <title>Broad Genomic Sampling Reveals a Smut Pathogenic Ancestry of the Fungal Clade Ustilaginomycotina.</title>
        <authorList>
            <person name="Kijpornyongpan T."/>
            <person name="Mondo S.J."/>
            <person name="Barry K."/>
            <person name="Sandor L."/>
            <person name="Lee J."/>
            <person name="Lipzen A."/>
            <person name="Pangilinan J."/>
            <person name="LaButti K."/>
            <person name="Hainaut M."/>
            <person name="Henrissat B."/>
            <person name="Grigoriev I.V."/>
            <person name="Spatafora J.W."/>
            <person name="Aime M.C."/>
        </authorList>
    </citation>
    <scope>NUCLEOTIDE SEQUENCE [LARGE SCALE GENOMIC DNA]</scope>
    <source>
        <strain evidence="9 10">MCA 4186</strain>
    </source>
</reference>
<evidence type="ECO:0000256" key="8">
    <source>
        <dbReference type="RuleBase" id="RU364068"/>
    </source>
</evidence>
<dbReference type="UniPathway" id="UPA00823">
    <property type="reaction ID" value="UER00788"/>
</dbReference>
<evidence type="ECO:0000313" key="9">
    <source>
        <dbReference type="EMBL" id="PWO00093.1"/>
    </source>
</evidence>
<dbReference type="GeneID" id="37272563"/>
<dbReference type="PANTHER" id="PTHR20854">
    <property type="entry name" value="INOSITOL MONOPHOSPHATASE"/>
    <property type="match status" value="1"/>
</dbReference>
<dbReference type="InterPro" id="IPR000760">
    <property type="entry name" value="Inositol_monophosphatase-like"/>
</dbReference>
<dbReference type="InterPro" id="IPR020583">
    <property type="entry name" value="Inositol_monoP_metal-BS"/>
</dbReference>
<dbReference type="SUPFAM" id="SSF56655">
    <property type="entry name" value="Carbohydrate phosphatase"/>
    <property type="match status" value="1"/>
</dbReference>
<dbReference type="InterPro" id="IPR033942">
    <property type="entry name" value="IMPase"/>
</dbReference>
<evidence type="ECO:0000256" key="7">
    <source>
        <dbReference type="PIRSR" id="PIRSR600760-2"/>
    </source>
</evidence>
<dbReference type="RefSeq" id="XP_025600371.1">
    <property type="nucleotide sequence ID" value="XM_025745019.1"/>
</dbReference>
<comment type="catalytic activity">
    <reaction evidence="1 8">
        <text>a myo-inositol phosphate + H2O = myo-inositol + phosphate</text>
        <dbReference type="Rhea" id="RHEA:24056"/>
        <dbReference type="ChEBI" id="CHEBI:15377"/>
        <dbReference type="ChEBI" id="CHEBI:17268"/>
        <dbReference type="ChEBI" id="CHEBI:43474"/>
        <dbReference type="ChEBI" id="CHEBI:84139"/>
        <dbReference type="EC" id="3.1.3.25"/>
    </reaction>
</comment>
<feature type="binding site" evidence="7">
    <location>
        <position position="98"/>
    </location>
    <ligand>
        <name>Mg(2+)</name>
        <dbReference type="ChEBI" id="CHEBI:18420"/>
        <label>1</label>
        <note>catalytic</note>
    </ligand>
</feature>
<sequence>MAAFNLDETLQFAIDLAHSAGAIILDGARKREQMDDVDWDAILKKNTADLVTETDQATERHVKEKIAERFPDHEFIGEESWAAGEEPKLGDKPTWIVDPIDGTTNFVKGFSFHCISIGVCYQQRPVIGVIFSPALQTLYYASSGNGAFRLSPADGGSPRRLPLAKRPAPLPSLKMAVVAVEWGSDRKRETIEKKTKAFATLCGDADAGVEGGRMVQGVRSLGSAALSMSCVAEGSIDMWQEIGCWAWDVCAGTVIVQEAGGVVLGSKADALSSLSSPDFGHVTPQILQGRKYLVLRAIGDTDKESGSDAQRRIAAEFYNAIDDWEAA</sequence>
<dbReference type="PRINTS" id="PR00377">
    <property type="entry name" value="IMPHPHTASES"/>
</dbReference>
<dbReference type="GO" id="GO:0008934">
    <property type="term" value="F:inositol monophosphate 1-phosphatase activity"/>
    <property type="evidence" value="ECO:0007669"/>
    <property type="project" value="InterPro"/>
</dbReference>
<gene>
    <name evidence="9" type="ORF">FA09DRAFT_358850</name>
</gene>
<keyword evidence="10" id="KW-1185">Reference proteome</keyword>
<keyword evidence="6 7" id="KW-0460">Magnesium</keyword>
<feature type="binding site" evidence="7">
    <location>
        <position position="101"/>
    </location>
    <ligand>
        <name>Mg(2+)</name>
        <dbReference type="ChEBI" id="CHEBI:18420"/>
        <label>1</label>
        <note>catalytic</note>
    </ligand>
</feature>
<dbReference type="AlphaFoldDB" id="A0A316ZGM9"/>
<comment type="similarity">
    <text evidence="3 8">Belongs to the inositol monophosphatase superfamily.</text>
</comment>
<feature type="binding site" evidence="7">
    <location>
        <position position="100"/>
    </location>
    <ligand>
        <name>Mg(2+)</name>
        <dbReference type="ChEBI" id="CHEBI:18420"/>
        <label>1</label>
        <note>catalytic</note>
    </ligand>
</feature>
<dbReference type="PANTHER" id="PTHR20854:SF4">
    <property type="entry name" value="INOSITOL-1-MONOPHOSPHATASE-RELATED"/>
    <property type="match status" value="1"/>
</dbReference>
<evidence type="ECO:0000256" key="6">
    <source>
        <dbReference type="ARBA" id="ARBA00022842"/>
    </source>
</evidence>
<protein>
    <recommendedName>
        <fullName evidence="8">Inositol-1-monophosphatase</fullName>
        <ecNumber evidence="8">3.1.3.25</ecNumber>
    </recommendedName>
</protein>
<dbReference type="STRING" id="58919.A0A316ZGM9"/>
<dbReference type="GO" id="GO:0046854">
    <property type="term" value="P:phosphatidylinositol phosphate biosynthetic process"/>
    <property type="evidence" value="ECO:0007669"/>
    <property type="project" value="InterPro"/>
</dbReference>
<evidence type="ECO:0000256" key="3">
    <source>
        <dbReference type="ARBA" id="ARBA00009759"/>
    </source>
</evidence>
<dbReference type="Gene3D" id="3.30.540.10">
    <property type="entry name" value="Fructose-1,6-Bisphosphatase, subunit A, domain 1"/>
    <property type="match status" value="1"/>
</dbReference>
<feature type="binding site" evidence="7">
    <location>
        <position position="78"/>
    </location>
    <ligand>
        <name>Mg(2+)</name>
        <dbReference type="ChEBI" id="CHEBI:18420"/>
        <label>1</label>
        <note>catalytic</note>
    </ligand>
</feature>
<dbReference type="EMBL" id="KZ819286">
    <property type="protein sequence ID" value="PWO00093.1"/>
    <property type="molecule type" value="Genomic_DNA"/>
</dbReference>
<proteinExistence type="inferred from homology"/>
<comment type="cofactor">
    <cofactor evidence="2 7 8">
        <name>Mg(2+)</name>
        <dbReference type="ChEBI" id="CHEBI:18420"/>
    </cofactor>
</comment>
<dbReference type="PROSITE" id="PS00629">
    <property type="entry name" value="IMP_1"/>
    <property type="match status" value="1"/>
</dbReference>
<dbReference type="PROSITE" id="PS00630">
    <property type="entry name" value="IMP_2"/>
    <property type="match status" value="1"/>
</dbReference>
<evidence type="ECO:0000256" key="2">
    <source>
        <dbReference type="ARBA" id="ARBA00001946"/>
    </source>
</evidence>
<dbReference type="Gene3D" id="3.40.190.80">
    <property type="match status" value="1"/>
</dbReference>
<keyword evidence="4 7" id="KW-0479">Metal-binding</keyword>
<evidence type="ECO:0000256" key="5">
    <source>
        <dbReference type="ARBA" id="ARBA00022801"/>
    </source>
</evidence>
<comment type="pathway">
    <text evidence="8">Polyol metabolism; myo-inositol biosynthesis; myo-inositol from D-glucose 6-phosphate: step 2/2.</text>
</comment>
<dbReference type="Pfam" id="PF00459">
    <property type="entry name" value="Inositol_P"/>
    <property type="match status" value="1"/>
</dbReference>
<dbReference type="GO" id="GO:0006021">
    <property type="term" value="P:inositol biosynthetic process"/>
    <property type="evidence" value="ECO:0007669"/>
    <property type="project" value="UniProtKB-UniPathway"/>
</dbReference>
<dbReference type="GO" id="GO:0007165">
    <property type="term" value="P:signal transduction"/>
    <property type="evidence" value="ECO:0007669"/>
    <property type="project" value="TreeGrafter"/>
</dbReference>
<evidence type="ECO:0000256" key="4">
    <source>
        <dbReference type="ARBA" id="ARBA00022723"/>
    </source>
</evidence>
<keyword evidence="5 8" id="KW-0378">Hydrolase</keyword>
<dbReference type="InterPro" id="IPR020550">
    <property type="entry name" value="Inositol_monophosphatase_CS"/>
</dbReference>